<dbReference type="EMBL" id="MHLO01000041">
    <property type="protein sequence ID" value="OGZ11002.1"/>
    <property type="molecule type" value="Genomic_DNA"/>
</dbReference>
<proteinExistence type="predicted"/>
<dbReference type="Proteomes" id="UP000178636">
    <property type="component" value="Unassembled WGS sequence"/>
</dbReference>
<accession>A0A1G2DC10</accession>
<comment type="caution">
    <text evidence="1">The sequence shown here is derived from an EMBL/GenBank/DDBJ whole genome shotgun (WGS) entry which is preliminary data.</text>
</comment>
<dbReference type="STRING" id="1798664.A3C93_01485"/>
<dbReference type="AlphaFoldDB" id="A0A1G2DC10"/>
<sequence>MLAELGKSAPAISRGTWLGFIPRKKHHGWVGAEDRGDHWFVLWTNGEQAHSRAGGLQCYAADFRKDNTLPYTRSPDWTGAWESAIRLWPVYEDEHEKAERISRFIRERVDLAVEELNRERSVTVQGK</sequence>
<reference evidence="1 2" key="1">
    <citation type="journal article" date="2016" name="Nat. Commun.">
        <title>Thousands of microbial genomes shed light on interconnected biogeochemical processes in an aquifer system.</title>
        <authorList>
            <person name="Anantharaman K."/>
            <person name="Brown C.T."/>
            <person name="Hug L.A."/>
            <person name="Sharon I."/>
            <person name="Castelle C.J."/>
            <person name="Probst A.J."/>
            <person name="Thomas B.C."/>
            <person name="Singh A."/>
            <person name="Wilkins M.J."/>
            <person name="Karaoz U."/>
            <person name="Brodie E.L."/>
            <person name="Williams K.H."/>
            <person name="Hubbard S.S."/>
            <person name="Banfield J.F."/>
        </authorList>
    </citation>
    <scope>NUCLEOTIDE SEQUENCE [LARGE SCALE GENOMIC DNA]</scope>
</reference>
<evidence type="ECO:0000313" key="1">
    <source>
        <dbReference type="EMBL" id="OGZ11002.1"/>
    </source>
</evidence>
<name>A0A1G2DC10_9BACT</name>
<gene>
    <name evidence="1" type="ORF">A3C93_01485</name>
</gene>
<protein>
    <submittedName>
        <fullName evidence="1">Uncharacterized protein</fullName>
    </submittedName>
</protein>
<evidence type="ECO:0000313" key="2">
    <source>
        <dbReference type="Proteomes" id="UP000178636"/>
    </source>
</evidence>
<organism evidence="1 2">
    <name type="scientific">Candidatus Lloydbacteria bacterium RIFCSPHIGHO2_02_FULL_54_17</name>
    <dbReference type="NCBI Taxonomy" id="1798664"/>
    <lineage>
        <taxon>Bacteria</taxon>
        <taxon>Candidatus Lloydiibacteriota</taxon>
    </lineage>
</organism>